<dbReference type="GeneID" id="25730070"/>
<dbReference type="KEGG" id="mng:MNEG_12683"/>
<organism evidence="1 2">
    <name type="scientific">Monoraphidium neglectum</name>
    <dbReference type="NCBI Taxonomy" id="145388"/>
    <lineage>
        <taxon>Eukaryota</taxon>
        <taxon>Viridiplantae</taxon>
        <taxon>Chlorophyta</taxon>
        <taxon>core chlorophytes</taxon>
        <taxon>Chlorophyceae</taxon>
        <taxon>CS clade</taxon>
        <taxon>Sphaeropleales</taxon>
        <taxon>Selenastraceae</taxon>
        <taxon>Monoraphidium</taxon>
    </lineage>
</organism>
<evidence type="ECO:0000313" key="1">
    <source>
        <dbReference type="EMBL" id="KIY95279.1"/>
    </source>
</evidence>
<dbReference type="AlphaFoldDB" id="A0A0D2LUE7"/>
<dbReference type="EMBL" id="KK103593">
    <property type="protein sequence ID" value="KIY95279.1"/>
    <property type="molecule type" value="Genomic_DNA"/>
</dbReference>
<protein>
    <submittedName>
        <fullName evidence="1">Uncharacterized protein</fullName>
    </submittedName>
</protein>
<dbReference type="STRING" id="145388.A0A0D2LUE7"/>
<dbReference type="RefSeq" id="XP_013894299.1">
    <property type="nucleotide sequence ID" value="XM_014038845.1"/>
</dbReference>
<accession>A0A0D2LUE7</accession>
<reference evidence="1 2" key="1">
    <citation type="journal article" date="2013" name="BMC Genomics">
        <title>Reconstruction of the lipid metabolism for the microalga Monoraphidium neglectum from its genome sequence reveals characteristics suitable for biofuel production.</title>
        <authorList>
            <person name="Bogen C."/>
            <person name="Al-Dilaimi A."/>
            <person name="Albersmeier A."/>
            <person name="Wichmann J."/>
            <person name="Grundmann M."/>
            <person name="Rupp O."/>
            <person name="Lauersen K.J."/>
            <person name="Blifernez-Klassen O."/>
            <person name="Kalinowski J."/>
            <person name="Goesmann A."/>
            <person name="Mussgnug J.H."/>
            <person name="Kruse O."/>
        </authorList>
    </citation>
    <scope>NUCLEOTIDE SEQUENCE [LARGE SCALE GENOMIC DNA]</scope>
    <source>
        <strain evidence="1 2">SAG 48.87</strain>
    </source>
</reference>
<proteinExistence type="predicted"/>
<dbReference type="Proteomes" id="UP000054498">
    <property type="component" value="Unassembled WGS sequence"/>
</dbReference>
<gene>
    <name evidence="1" type="ORF">MNEG_12683</name>
</gene>
<keyword evidence="2" id="KW-1185">Reference proteome</keyword>
<name>A0A0D2LUE7_9CHLO</name>
<sequence length="824" mass="87885">MAAQHTLLTALPSEVLQSIIARLPDPANFASTSSGSLQLCCRFDVDWFRAQHPVAAPGRPWQYAAVTWRRLKYQTAEGMAMWMLRYARYWQQQLQEQQQEQGRHGAAPDVAAGERLLADRDAVGALLALCRRMAPLLLLPYAAQGGVAALLQPLALRRLLCPAAGFDLGGGTRPVTQRAHVVAAAKSAMLAGRWAHAMAVFRALNGGSWDATGAVSADLQTFAVRRCRASVVQRALEGGLVCEPEALCQAFRERVAGGDAVEVFVLCHGHVRSERYEFLLDGEDTPSARHAATVDAGWGAALQLCLLGTPSGPRPALCEPGVQEQLLMMVTEHADHRVSRVGHLVAAAAKMAATLSDGQLHRQVLRGACFALIMAGESCNLPRALADAICRLAGNDGAGYDCWAAPFFLESVLPPLAPAALFAALDEIWAEAHGRGMAVEVLQAVVAALDPPPEPAPKHVVLPAAGRAWLVPRLACAGLQLGAHCGRPNRHALGRQLAGCWFGLGAAGGEEEAEDMAHAYIAAEHKKFGWGTQDLQAQRLQLAVVRAVRRGTALDVERALGEQWAVQSQVLAELQAAALAVLAGVDALGQARAKVTSPAYQAWVAELTLVQDYINYAATSAAEAGRFNHMMTVLDSPQARHLAVRGEAVPVRAWGSFEGRPSAALSAMLGAIRSGNLLDVSWRSLGVTTHDLYTWPLAIPQCGPGIGWGDSLHALLGGRVCGGARVRPPAEGEDTFAPLRRVVSVWCEDDCALDMVIGLCWDDPSLSVRLEDGELMAWLEAEGHPRAWAGRVTGKVARHLLSCAGGADALRAAASWLSVAQWDQ</sequence>
<evidence type="ECO:0000313" key="2">
    <source>
        <dbReference type="Proteomes" id="UP000054498"/>
    </source>
</evidence>